<dbReference type="Proteomes" id="UP001054945">
    <property type="component" value="Unassembled WGS sequence"/>
</dbReference>
<sequence>LNKVKFDRNEFIDVYLKLYSKSSDKCRQHKQFLFGSEKN</sequence>
<dbReference type="AlphaFoldDB" id="A0AAV4PPL8"/>
<evidence type="ECO:0000313" key="1">
    <source>
        <dbReference type="EMBL" id="GIX97167.1"/>
    </source>
</evidence>
<name>A0AAV4PPL8_CAEEX</name>
<comment type="caution">
    <text evidence="1">The sequence shown here is derived from an EMBL/GenBank/DDBJ whole genome shotgun (WGS) entry which is preliminary data.</text>
</comment>
<organism evidence="1 2">
    <name type="scientific">Caerostris extrusa</name>
    <name type="common">Bark spider</name>
    <name type="synonym">Caerostris bankana</name>
    <dbReference type="NCBI Taxonomy" id="172846"/>
    <lineage>
        <taxon>Eukaryota</taxon>
        <taxon>Metazoa</taxon>
        <taxon>Ecdysozoa</taxon>
        <taxon>Arthropoda</taxon>
        <taxon>Chelicerata</taxon>
        <taxon>Arachnida</taxon>
        <taxon>Araneae</taxon>
        <taxon>Araneomorphae</taxon>
        <taxon>Entelegynae</taxon>
        <taxon>Araneoidea</taxon>
        <taxon>Araneidae</taxon>
        <taxon>Caerostris</taxon>
    </lineage>
</organism>
<proteinExistence type="predicted"/>
<dbReference type="EMBL" id="BPLR01004746">
    <property type="protein sequence ID" value="GIX97167.1"/>
    <property type="molecule type" value="Genomic_DNA"/>
</dbReference>
<protein>
    <submittedName>
        <fullName evidence="1">Uncharacterized protein</fullName>
    </submittedName>
</protein>
<evidence type="ECO:0000313" key="2">
    <source>
        <dbReference type="Proteomes" id="UP001054945"/>
    </source>
</evidence>
<accession>A0AAV4PPL8</accession>
<gene>
    <name evidence="1" type="ORF">CEXT_425401</name>
</gene>
<keyword evidence="2" id="KW-1185">Reference proteome</keyword>
<feature type="non-terminal residue" evidence="1">
    <location>
        <position position="1"/>
    </location>
</feature>
<reference evidence="1 2" key="1">
    <citation type="submission" date="2021-06" db="EMBL/GenBank/DDBJ databases">
        <title>Caerostris extrusa draft genome.</title>
        <authorList>
            <person name="Kono N."/>
            <person name="Arakawa K."/>
        </authorList>
    </citation>
    <scope>NUCLEOTIDE SEQUENCE [LARGE SCALE GENOMIC DNA]</scope>
</reference>